<comment type="caution">
    <text evidence="1">The sequence shown here is derived from an EMBL/GenBank/DDBJ whole genome shotgun (WGS) entry which is preliminary data.</text>
</comment>
<evidence type="ECO:0000313" key="1">
    <source>
        <dbReference type="EMBL" id="PPQ97793.1"/>
    </source>
</evidence>
<organism evidence="1 2">
    <name type="scientific">Gymnopilus dilepis</name>
    <dbReference type="NCBI Taxonomy" id="231916"/>
    <lineage>
        <taxon>Eukaryota</taxon>
        <taxon>Fungi</taxon>
        <taxon>Dikarya</taxon>
        <taxon>Basidiomycota</taxon>
        <taxon>Agaricomycotina</taxon>
        <taxon>Agaricomycetes</taxon>
        <taxon>Agaricomycetidae</taxon>
        <taxon>Agaricales</taxon>
        <taxon>Agaricineae</taxon>
        <taxon>Hymenogastraceae</taxon>
        <taxon>Gymnopilus</taxon>
    </lineage>
</organism>
<dbReference type="OrthoDB" id="10253041at2759"/>
<dbReference type="AlphaFoldDB" id="A0A409Y476"/>
<evidence type="ECO:0000313" key="2">
    <source>
        <dbReference type="Proteomes" id="UP000284706"/>
    </source>
</evidence>
<sequence length="564" mass="64060">MPSSIISPQTSVSALSEDTLLRIFLFNADMSIPRDRKRTVIPDDFCLDDIGHLPLPNPSALMSTINASHVCRDWRRALISSPKSASIWGRLLDFNTMHRPDFIEEIWNRAGNMSPLSISGTVSYPSRACQLVFKILKGHWHRMENIAVYVNPLAPISPQDQWTWNTISKPAPKLRTFTFSFMNQLTPFPVLLTDHAPALRVFRSDPSAPLSLTAPWLSRLTHLGICGADGPPSSFGLPALLGALSHMPQLHTLELLSTKIASPRRSDDLPTALRLHGLQKFIMHDRADICFAVLRQVDLHHTCVLVISSSVPDMDWDDEFRGFHECLEGYLKERFYNDRIFIDLQPTYAFFTDGHGQSLPPPTTEIRVHYRYSHVGGPNARTFFDMLAVGIKLNNVKDLELRLNIYHNNDQTFRSFFACLTSVRVLKTTVSGMQHLLRASPSVSHSYIPNELILLPQLHRLRMIAHKDREIEVGNLWSIFEASRFPETQLGPLFVNDFRRLFRLRRVPHLDVRNCFGDLTELDSCTGLRVTWKDARDRYSYGDIGEYICGTGNGPLLDIPDPDN</sequence>
<reference evidence="1 2" key="1">
    <citation type="journal article" date="2018" name="Evol. Lett.">
        <title>Horizontal gene cluster transfer increased hallucinogenic mushroom diversity.</title>
        <authorList>
            <person name="Reynolds H.T."/>
            <person name="Vijayakumar V."/>
            <person name="Gluck-Thaler E."/>
            <person name="Korotkin H.B."/>
            <person name="Matheny P.B."/>
            <person name="Slot J.C."/>
        </authorList>
    </citation>
    <scope>NUCLEOTIDE SEQUENCE [LARGE SCALE GENOMIC DNA]</scope>
    <source>
        <strain evidence="1 2">SRW20</strain>
    </source>
</reference>
<dbReference type="Proteomes" id="UP000284706">
    <property type="component" value="Unassembled WGS sequence"/>
</dbReference>
<gene>
    <name evidence="1" type="ORF">CVT26_012841</name>
</gene>
<dbReference type="EMBL" id="NHYE01001194">
    <property type="protein sequence ID" value="PPQ97793.1"/>
    <property type="molecule type" value="Genomic_DNA"/>
</dbReference>
<evidence type="ECO:0008006" key="3">
    <source>
        <dbReference type="Google" id="ProtNLM"/>
    </source>
</evidence>
<proteinExistence type="predicted"/>
<accession>A0A409Y476</accession>
<protein>
    <recommendedName>
        <fullName evidence="3">F-box domain-containing protein</fullName>
    </recommendedName>
</protein>
<keyword evidence="2" id="KW-1185">Reference proteome</keyword>
<dbReference type="InParanoid" id="A0A409Y476"/>
<name>A0A409Y476_9AGAR</name>